<gene>
    <name evidence="2" type="ORF">PoB_003935300</name>
</gene>
<comment type="caution">
    <text evidence="2">The sequence shown here is derived from an EMBL/GenBank/DDBJ whole genome shotgun (WGS) entry which is preliminary data.</text>
</comment>
<name>A0AAV4AZW9_9GAST</name>
<accession>A0AAV4AZW9</accession>
<dbReference type="EMBL" id="BLXT01004465">
    <property type="protein sequence ID" value="GFO12848.1"/>
    <property type="molecule type" value="Genomic_DNA"/>
</dbReference>
<proteinExistence type="predicted"/>
<evidence type="ECO:0000256" key="1">
    <source>
        <dbReference type="SAM" id="MobiDB-lite"/>
    </source>
</evidence>
<feature type="compositionally biased region" description="Basic and acidic residues" evidence="1">
    <location>
        <begin position="85"/>
        <end position="101"/>
    </location>
</feature>
<dbReference type="AlphaFoldDB" id="A0AAV4AZW9"/>
<dbReference type="Proteomes" id="UP000735302">
    <property type="component" value="Unassembled WGS sequence"/>
</dbReference>
<feature type="compositionally biased region" description="Polar residues" evidence="1">
    <location>
        <begin position="113"/>
        <end position="123"/>
    </location>
</feature>
<keyword evidence="3" id="KW-1185">Reference proteome</keyword>
<sequence length="123" mass="14197">MESKHNDINDNYRDVHLVLSHARPVTEQEIEGADLAIKKYMNNYTVRFPCSISPKHHILERHCIEWMRRYKFEMAFHGEQGGEMLHSRKEGSRLASRRTENGMHTGDICSADCSRNSKPSAPA</sequence>
<organism evidence="2 3">
    <name type="scientific">Plakobranchus ocellatus</name>
    <dbReference type="NCBI Taxonomy" id="259542"/>
    <lineage>
        <taxon>Eukaryota</taxon>
        <taxon>Metazoa</taxon>
        <taxon>Spiralia</taxon>
        <taxon>Lophotrochozoa</taxon>
        <taxon>Mollusca</taxon>
        <taxon>Gastropoda</taxon>
        <taxon>Heterobranchia</taxon>
        <taxon>Euthyneura</taxon>
        <taxon>Panpulmonata</taxon>
        <taxon>Sacoglossa</taxon>
        <taxon>Placobranchoidea</taxon>
        <taxon>Plakobranchidae</taxon>
        <taxon>Plakobranchus</taxon>
    </lineage>
</organism>
<evidence type="ECO:0000313" key="3">
    <source>
        <dbReference type="Proteomes" id="UP000735302"/>
    </source>
</evidence>
<feature type="region of interest" description="Disordered" evidence="1">
    <location>
        <begin position="83"/>
        <end position="123"/>
    </location>
</feature>
<protein>
    <submittedName>
        <fullName evidence="2">Uncharacterized protein</fullName>
    </submittedName>
</protein>
<reference evidence="2 3" key="1">
    <citation type="journal article" date="2021" name="Elife">
        <title>Chloroplast acquisition without the gene transfer in kleptoplastic sea slugs, Plakobranchus ocellatus.</title>
        <authorList>
            <person name="Maeda T."/>
            <person name="Takahashi S."/>
            <person name="Yoshida T."/>
            <person name="Shimamura S."/>
            <person name="Takaki Y."/>
            <person name="Nagai Y."/>
            <person name="Toyoda A."/>
            <person name="Suzuki Y."/>
            <person name="Arimoto A."/>
            <person name="Ishii H."/>
            <person name="Satoh N."/>
            <person name="Nishiyama T."/>
            <person name="Hasebe M."/>
            <person name="Maruyama T."/>
            <person name="Minagawa J."/>
            <person name="Obokata J."/>
            <person name="Shigenobu S."/>
        </authorList>
    </citation>
    <scope>NUCLEOTIDE SEQUENCE [LARGE SCALE GENOMIC DNA]</scope>
</reference>
<evidence type="ECO:0000313" key="2">
    <source>
        <dbReference type="EMBL" id="GFO12848.1"/>
    </source>
</evidence>